<evidence type="ECO:0000313" key="2">
    <source>
        <dbReference type="Proteomes" id="UP001158598"/>
    </source>
</evidence>
<reference evidence="1" key="1">
    <citation type="submission" date="2023-03" db="EMBL/GenBank/DDBJ databases">
        <authorList>
            <person name="Pearce D."/>
        </authorList>
    </citation>
    <scope>NUCLEOTIDE SEQUENCE</scope>
    <source>
        <strain evidence="1">Mc</strain>
    </source>
</reference>
<evidence type="ECO:0008006" key="3">
    <source>
        <dbReference type="Google" id="ProtNLM"/>
    </source>
</evidence>
<dbReference type="AlphaFoldDB" id="A0AA35XZ91"/>
<name>A0AA35XZ91_METCP</name>
<dbReference type="InterPro" id="IPR021409">
    <property type="entry name" value="DUF3047"/>
</dbReference>
<dbReference type="Pfam" id="PF11249">
    <property type="entry name" value="DUF3047"/>
    <property type="match status" value="1"/>
</dbReference>
<gene>
    <name evidence="1" type="ORF">MCNOR_0303</name>
</gene>
<dbReference type="RefSeq" id="WP_282213463.1">
    <property type="nucleotide sequence ID" value="NZ_OX458332.1"/>
</dbReference>
<protein>
    <recommendedName>
        <fullName evidence="3">DUF3047 domain-containing protein</fullName>
    </recommendedName>
</protein>
<organism evidence="1 2">
    <name type="scientific">Methylococcus capsulatus</name>
    <dbReference type="NCBI Taxonomy" id="414"/>
    <lineage>
        <taxon>Bacteria</taxon>
        <taxon>Pseudomonadati</taxon>
        <taxon>Pseudomonadota</taxon>
        <taxon>Gammaproteobacteria</taxon>
        <taxon>Methylococcales</taxon>
        <taxon>Methylococcaceae</taxon>
        <taxon>Methylococcus</taxon>
    </lineage>
</organism>
<evidence type="ECO:0000313" key="1">
    <source>
        <dbReference type="EMBL" id="CAI8732270.1"/>
    </source>
</evidence>
<accession>A0AA35XZ91</accession>
<proteinExistence type="predicted"/>
<dbReference type="Proteomes" id="UP001158598">
    <property type="component" value="Chromosome"/>
</dbReference>
<sequence length="369" mass="41556">MNDTLTRTEFQSRFEALLSQLSKDNMIDYAFIDIPSDRKPWLDTGIDLSAGERVTTFAVGKTCLKGTDLWFGADFQLWCRIGPDGEIFRGTRASNTFAVEKPDRLYLASYFPGEWATRTGELATPDEVYEQASGCLAALIVRWRVEPIEGLKRLAALGDVDGLVASEIDRLTDPVVPPPGWNYLWFVGPAEIYRSCRTPEKEPAICCHTHRDVGLLQKDVSLPFEPNTRLRWAWRMDRLPSEVREDTLATHDYMSIAVEFDNGQDITYYWSAELPVGTAYRCPIPTWTARETHVAIRSGREGLGQWLDEERNVFQDYQDYIGGLLPGNIVRVWLIALSLFQGREGDGRYADMAFITDAGIIPVSAGGPV</sequence>
<dbReference type="EMBL" id="OX458332">
    <property type="protein sequence ID" value="CAI8732270.1"/>
    <property type="molecule type" value="Genomic_DNA"/>
</dbReference>